<evidence type="ECO:0000313" key="2">
    <source>
        <dbReference type="EMBL" id="SKB58883.1"/>
    </source>
</evidence>
<dbReference type="EMBL" id="FUYM01000004">
    <property type="protein sequence ID" value="SKB58883.1"/>
    <property type="molecule type" value="Genomic_DNA"/>
</dbReference>
<dbReference type="Proteomes" id="UP000189818">
    <property type="component" value="Unassembled WGS sequence"/>
</dbReference>
<name>A0A1T5CHP9_9SPHN</name>
<dbReference type="AlphaFoldDB" id="A0A1T5CHP9"/>
<evidence type="ECO:0000256" key="1">
    <source>
        <dbReference type="SAM" id="MobiDB-lite"/>
    </source>
</evidence>
<dbReference type="Pfam" id="PF13148">
    <property type="entry name" value="DUF3987"/>
    <property type="match status" value="1"/>
</dbReference>
<feature type="region of interest" description="Disordered" evidence="1">
    <location>
        <begin position="1"/>
        <end position="27"/>
    </location>
</feature>
<dbReference type="STRING" id="439228.SAMN06295920_10467"/>
<evidence type="ECO:0000313" key="3">
    <source>
        <dbReference type="Proteomes" id="UP000189818"/>
    </source>
</evidence>
<gene>
    <name evidence="2" type="ORF">SAMN06295920_10467</name>
</gene>
<reference evidence="3" key="1">
    <citation type="submission" date="2017-02" db="EMBL/GenBank/DDBJ databases">
        <authorList>
            <person name="Varghese N."/>
            <person name="Submissions S."/>
        </authorList>
    </citation>
    <scope>NUCLEOTIDE SEQUENCE [LARGE SCALE GENOMIC DNA]</scope>
    <source>
        <strain evidence="3">UM2</strain>
    </source>
</reference>
<accession>A0A1T5CHP9</accession>
<sequence>MSGAFAANAAQAEVRRPEPIPLRGTPVDPDPYPVDALGVIAAAATRSIMRRVQVPDALAAHSVLSAVALAVQGHVVVRLPTLEVKPVSLFLTTVADSGDRKTASDKLACAAIDEHEADLSVEYQREKLIYQSAHASWKSIKDQIAKDHKGDYAQIREAVERHGAPPQEPLLPAMIVPPGSTQGVLHILEHGRPSVGLYHNDGGAWLGSWGMSDENLTATIAAYSDLWDGKPIKTLTKGEGYKYLPGRAFSFHVMFQSFYVDRMFGNQEMREQGFLARMLPAKPKTLAGTRLHEVGAIEPVEIADALADFKERLATIIRTQLPMNPERMNALERAELSFDPEGQRLFWEFYNHIEQQQGKGGILSGIRGFAGKAAENACRLAAVIHVFQVGRREATIRAEYMAAGIQLMNFYISEALRLADHGVVDQLILEAEELSEWLKDKYAAPEIGMSHIQQRAPRSLRKLPVDRVREICALLARNDHLTPIPAGTTIDGKRCKEAWVVNVR</sequence>
<protein>
    <recommendedName>
        <fullName evidence="4">DUF3987 domain-containing protein</fullName>
    </recommendedName>
</protein>
<dbReference type="OrthoDB" id="9067983at2"/>
<dbReference type="RefSeq" id="WP_079647988.1">
    <property type="nucleotide sequence ID" value="NZ_FUYM01000004.1"/>
</dbReference>
<dbReference type="InterPro" id="IPR025048">
    <property type="entry name" value="DUF3987"/>
</dbReference>
<evidence type="ECO:0008006" key="4">
    <source>
        <dbReference type="Google" id="ProtNLM"/>
    </source>
</evidence>
<keyword evidence="3" id="KW-1185">Reference proteome</keyword>
<organism evidence="2 3">
    <name type="scientific">Rhizorhabdus histidinilytica</name>
    <dbReference type="NCBI Taxonomy" id="439228"/>
    <lineage>
        <taxon>Bacteria</taxon>
        <taxon>Pseudomonadati</taxon>
        <taxon>Pseudomonadota</taxon>
        <taxon>Alphaproteobacteria</taxon>
        <taxon>Sphingomonadales</taxon>
        <taxon>Sphingomonadaceae</taxon>
        <taxon>Rhizorhabdus</taxon>
    </lineage>
</organism>
<proteinExistence type="predicted"/>